<evidence type="ECO:0000313" key="3">
    <source>
        <dbReference type="Proteomes" id="UP000663828"/>
    </source>
</evidence>
<dbReference type="EMBL" id="CAJNOR010002362">
    <property type="protein sequence ID" value="CAF1283568.1"/>
    <property type="molecule type" value="Genomic_DNA"/>
</dbReference>
<name>A0A815CH41_ADIRI</name>
<feature type="transmembrane region" description="Helical" evidence="1">
    <location>
        <begin position="78"/>
        <end position="102"/>
    </location>
</feature>
<evidence type="ECO:0000313" key="2">
    <source>
        <dbReference type="EMBL" id="CAF1283568.1"/>
    </source>
</evidence>
<keyword evidence="1" id="KW-0472">Membrane</keyword>
<accession>A0A815CH41</accession>
<protein>
    <submittedName>
        <fullName evidence="2">Uncharacterized protein</fullName>
    </submittedName>
</protein>
<evidence type="ECO:0000256" key="1">
    <source>
        <dbReference type="SAM" id="Phobius"/>
    </source>
</evidence>
<dbReference type="Proteomes" id="UP000663828">
    <property type="component" value="Unassembled WGS sequence"/>
</dbReference>
<keyword evidence="3" id="KW-1185">Reference proteome</keyword>
<gene>
    <name evidence="2" type="ORF">XAT740_LOCUS27949</name>
</gene>
<dbReference type="AlphaFoldDB" id="A0A815CH41"/>
<feature type="transmembrane region" description="Helical" evidence="1">
    <location>
        <begin position="53"/>
        <end position="72"/>
    </location>
</feature>
<comment type="caution">
    <text evidence="2">The sequence shown here is derived from an EMBL/GenBank/DDBJ whole genome shotgun (WGS) entry which is preliminary data.</text>
</comment>
<keyword evidence="1" id="KW-1133">Transmembrane helix</keyword>
<organism evidence="2 3">
    <name type="scientific">Adineta ricciae</name>
    <name type="common">Rotifer</name>
    <dbReference type="NCBI Taxonomy" id="249248"/>
    <lineage>
        <taxon>Eukaryota</taxon>
        <taxon>Metazoa</taxon>
        <taxon>Spiralia</taxon>
        <taxon>Gnathifera</taxon>
        <taxon>Rotifera</taxon>
        <taxon>Eurotatoria</taxon>
        <taxon>Bdelloidea</taxon>
        <taxon>Adinetida</taxon>
        <taxon>Adinetidae</taxon>
        <taxon>Adineta</taxon>
    </lineage>
</organism>
<sequence length="211" mass="23885">MTFQTNYPTAPRQDAGFRIFARSAYPAKYNFAVDNYNYVCSIHKLNMRGGHLFLFRSVVTIVWAISLLFAFLSLFKSIFMVVTVICSLFYIVFSIYNSYVFFRNRDLLNATRLLAAKVPALNGADHEWVSIPLKSGHINSRLADIDQSSFIRLQEEYLGGNQPEVPWTILSTGTIFVNTGEVLSESDASVSFKLTGVIGRNGVKPFELKRR</sequence>
<reference evidence="2" key="1">
    <citation type="submission" date="2021-02" db="EMBL/GenBank/DDBJ databases">
        <authorList>
            <person name="Nowell W R."/>
        </authorList>
    </citation>
    <scope>NUCLEOTIDE SEQUENCE</scope>
</reference>
<keyword evidence="1" id="KW-0812">Transmembrane</keyword>
<feature type="non-terminal residue" evidence="2">
    <location>
        <position position="1"/>
    </location>
</feature>
<proteinExistence type="predicted"/>